<keyword evidence="3" id="KW-1185">Reference proteome</keyword>
<dbReference type="AlphaFoldDB" id="A0AAV6HHH4"/>
<feature type="compositionally biased region" description="Low complexity" evidence="1">
    <location>
        <begin position="244"/>
        <end position="258"/>
    </location>
</feature>
<evidence type="ECO:0000313" key="2">
    <source>
        <dbReference type="EMBL" id="KAG5285707.1"/>
    </source>
</evidence>
<dbReference type="PANTHER" id="PTHR31025">
    <property type="entry name" value="SI:CH211-196P9.1-RELATED"/>
    <property type="match status" value="1"/>
</dbReference>
<comment type="caution">
    <text evidence="2">The sequence shown here is derived from an EMBL/GenBank/DDBJ whole genome shotgun (WGS) entry which is preliminary data.</text>
</comment>
<sequence>MICQCSSFTTLSLLYRAMTQEIKEAILQVLPTLAEDTLSLLLTRLNSIGVDRKSDLQYVKEEDLSEHLRPIESRKLLNKWSTDGQLRCAENLQSDNSQSDSTHSPCRLDSSSSSFSSSPTSTNSSTSTVDIDSWPDCFKVPWGKMPHAISMAVHSQKRPAPRDRREMVRIIVDEMRVIEANPSRSDCFSVAKKIVRQYPKSFADVLKDGTKIGSGYASLVNQIKSRVEHLNRDNVTARRRRGKTLPSSSTTKSTKGPSDQYGCISWQPECPTGETEDSLKGKKEQMQEMFSREGPVGGERGCVDQLMHVTYYLQRNSINASPPHTIAELRKDWPYLFTQKSLYSHFQHLTDIPILEKMEGAIAEKGKMILQFYRQKPTNSEVKQVLSMFEASGSTIVGPCVILCLMAHFKENPDGLLLQVDETATPADVERLPLPDAPRLVIQGNKFVSNKWMLTIEKQVVMTPHSSFTAGLATLFATLYTFNLEYQEEASCVLEFIQRCFVGINPDTGSKASSGKKKRHTINVKVCTLLRKLMDFDWLGF</sequence>
<dbReference type="PANTHER" id="PTHR31025:SF30">
    <property type="entry name" value="SI:DKEY-15H8.17"/>
    <property type="match status" value="1"/>
</dbReference>
<protein>
    <submittedName>
        <fullName evidence="2">Uncharacterized protein</fullName>
    </submittedName>
</protein>
<dbReference type="EMBL" id="JADWDJ010000001">
    <property type="protein sequence ID" value="KAG5285707.1"/>
    <property type="molecule type" value="Genomic_DNA"/>
</dbReference>
<organism evidence="2 3">
    <name type="scientific">Alosa alosa</name>
    <name type="common">allis shad</name>
    <dbReference type="NCBI Taxonomy" id="278164"/>
    <lineage>
        <taxon>Eukaryota</taxon>
        <taxon>Metazoa</taxon>
        <taxon>Chordata</taxon>
        <taxon>Craniata</taxon>
        <taxon>Vertebrata</taxon>
        <taxon>Euteleostomi</taxon>
        <taxon>Actinopterygii</taxon>
        <taxon>Neopterygii</taxon>
        <taxon>Teleostei</taxon>
        <taxon>Clupei</taxon>
        <taxon>Clupeiformes</taxon>
        <taxon>Clupeoidei</taxon>
        <taxon>Clupeidae</taxon>
        <taxon>Alosa</taxon>
    </lineage>
</organism>
<name>A0AAV6HHH4_9TELE</name>
<gene>
    <name evidence="2" type="ORF">AALO_G00006470</name>
</gene>
<feature type="region of interest" description="Disordered" evidence="1">
    <location>
        <begin position="233"/>
        <end position="277"/>
    </location>
</feature>
<evidence type="ECO:0000313" key="3">
    <source>
        <dbReference type="Proteomes" id="UP000823561"/>
    </source>
</evidence>
<feature type="compositionally biased region" description="Polar residues" evidence="1">
    <location>
        <begin position="92"/>
        <end position="104"/>
    </location>
</feature>
<dbReference type="Proteomes" id="UP000823561">
    <property type="component" value="Chromosome 1"/>
</dbReference>
<feature type="region of interest" description="Disordered" evidence="1">
    <location>
        <begin position="92"/>
        <end position="129"/>
    </location>
</feature>
<proteinExistence type="predicted"/>
<evidence type="ECO:0000256" key="1">
    <source>
        <dbReference type="SAM" id="MobiDB-lite"/>
    </source>
</evidence>
<feature type="compositionally biased region" description="Low complexity" evidence="1">
    <location>
        <begin position="110"/>
        <end position="128"/>
    </location>
</feature>
<reference evidence="2 3" key="1">
    <citation type="submission" date="2020-10" db="EMBL/GenBank/DDBJ databases">
        <title>Chromosome-scale genome assembly of the Allis shad, Alosa alosa.</title>
        <authorList>
            <person name="Margot Z."/>
            <person name="Christophe K."/>
            <person name="Cabau C."/>
            <person name="Louis A."/>
            <person name="Berthelot C."/>
            <person name="Parey E."/>
            <person name="Roest Crollius H."/>
            <person name="Montfort J."/>
            <person name="Robinson-Rechavi M."/>
            <person name="Bucao C."/>
            <person name="Bouchez O."/>
            <person name="Gislard M."/>
            <person name="Lluch J."/>
            <person name="Milhes M."/>
            <person name="Lampietro C."/>
            <person name="Lopez Roques C."/>
            <person name="Donnadieu C."/>
            <person name="Braasch I."/>
            <person name="Desvignes T."/>
            <person name="Postlethwait J."/>
            <person name="Bobe J."/>
            <person name="Guiguen Y."/>
        </authorList>
    </citation>
    <scope>NUCLEOTIDE SEQUENCE [LARGE SCALE GENOMIC DNA]</scope>
    <source>
        <strain evidence="2">M-15738</strain>
        <tissue evidence="2">Blood</tissue>
    </source>
</reference>
<accession>A0AAV6HHH4</accession>